<gene>
    <name evidence="3" type="ORF">CGZ94_03315</name>
</gene>
<feature type="chain" id="PRO_5041081905" description="Lipoprotein" evidence="2">
    <location>
        <begin position="20"/>
        <end position="245"/>
    </location>
</feature>
<evidence type="ECO:0008006" key="5">
    <source>
        <dbReference type="Google" id="ProtNLM"/>
    </source>
</evidence>
<dbReference type="RefSeq" id="WP_094404684.1">
    <property type="nucleotide sequence ID" value="NZ_NMVO01000001.1"/>
</dbReference>
<accession>A0A255GTQ2</accession>
<dbReference type="PROSITE" id="PS51257">
    <property type="entry name" value="PROKAR_LIPOPROTEIN"/>
    <property type="match status" value="1"/>
</dbReference>
<feature type="region of interest" description="Disordered" evidence="1">
    <location>
        <begin position="23"/>
        <end position="77"/>
    </location>
</feature>
<evidence type="ECO:0000256" key="1">
    <source>
        <dbReference type="SAM" id="MobiDB-lite"/>
    </source>
</evidence>
<protein>
    <recommendedName>
        <fullName evidence="5">Lipoprotein</fullName>
    </recommendedName>
</protein>
<evidence type="ECO:0000313" key="3">
    <source>
        <dbReference type="EMBL" id="OYO17903.1"/>
    </source>
</evidence>
<evidence type="ECO:0000256" key="2">
    <source>
        <dbReference type="SAM" id="SignalP"/>
    </source>
</evidence>
<dbReference type="Proteomes" id="UP000215896">
    <property type="component" value="Unassembled WGS sequence"/>
</dbReference>
<dbReference type="AlphaFoldDB" id="A0A255GTQ2"/>
<accession>A0A4R6LR72</accession>
<comment type="caution">
    <text evidence="3">The sequence shown here is derived from an EMBL/GenBank/DDBJ whole genome shotgun (WGS) entry which is preliminary data.</text>
</comment>
<dbReference type="OrthoDB" id="3733915at2"/>
<feature type="signal peptide" evidence="2">
    <location>
        <begin position="1"/>
        <end position="19"/>
    </location>
</feature>
<keyword evidence="4" id="KW-1185">Reference proteome</keyword>
<sequence>MRRHLAASCALTAAVLLTACTGGESETAPPAEAPNPPAVTATPEASPTPTESAATPVEPTPAASESVAAGTTDPAKLDGALLKPEQLPGWERADDANEPVPATADPEPCAAIYQQTVGKVASDFGATAAYTKDSLFLQEFIDLVDNGSQSISDIEKTVGQCQSFSVDEGGEMTKFTATPMAVPALGDKAYGLRLGVDGADKAELLYVWVAYKDTVMTMHIDGEKVDEKLLTDTAAQATDTLKATI</sequence>
<keyword evidence="2" id="KW-0732">Signal</keyword>
<proteinExistence type="predicted"/>
<feature type="compositionally biased region" description="Low complexity" evidence="1">
    <location>
        <begin position="38"/>
        <end position="65"/>
    </location>
</feature>
<dbReference type="EMBL" id="NMVO01000001">
    <property type="protein sequence ID" value="OYO17903.1"/>
    <property type="molecule type" value="Genomic_DNA"/>
</dbReference>
<organism evidence="3 4">
    <name type="scientific">Enemella evansiae</name>
    <dbReference type="NCBI Taxonomy" id="2016499"/>
    <lineage>
        <taxon>Bacteria</taxon>
        <taxon>Bacillati</taxon>
        <taxon>Actinomycetota</taxon>
        <taxon>Actinomycetes</taxon>
        <taxon>Propionibacteriales</taxon>
        <taxon>Propionibacteriaceae</taxon>
        <taxon>Enemella</taxon>
    </lineage>
</organism>
<name>A0A255GTQ2_9ACTN</name>
<reference evidence="3 4" key="1">
    <citation type="submission" date="2017-07" db="EMBL/GenBank/DDBJ databases">
        <title>Draft whole genome sequences of clinical Proprionibacteriaceae strains.</title>
        <authorList>
            <person name="Bernier A.-M."/>
            <person name="Bernard K."/>
            <person name="Domingo M.-C."/>
        </authorList>
    </citation>
    <scope>NUCLEOTIDE SEQUENCE [LARGE SCALE GENOMIC DNA]</scope>
    <source>
        <strain evidence="3 4">NML 030167</strain>
    </source>
</reference>
<evidence type="ECO:0000313" key="4">
    <source>
        <dbReference type="Proteomes" id="UP000215896"/>
    </source>
</evidence>